<dbReference type="CDD" id="cd02440">
    <property type="entry name" value="AdoMet_MTases"/>
    <property type="match status" value="1"/>
</dbReference>
<sequence length="213" mass="22969">MLMDKDFYDQAYASGVTPWVIGRPQPAIVEAEEKGWFTGPVLDLGCGTGENALFLSRAGYEAVGVDIAEGAIETARAKAAAEDVAPWFVVGDVLRPAELELPARRWATVLDCALFHVFDAAGRAAYVRSLAGLLEPGGHVVVLAMSTDGPHFGPEVDDEVVRAAFAEPEWSVEELLTSAFRGRISHERETGITGLRIGDPLDVPARLARVRRL</sequence>
<evidence type="ECO:0000256" key="2">
    <source>
        <dbReference type="ARBA" id="ARBA00022679"/>
    </source>
</evidence>
<evidence type="ECO:0000256" key="3">
    <source>
        <dbReference type="ARBA" id="ARBA00022691"/>
    </source>
</evidence>
<dbReference type="GO" id="GO:0008168">
    <property type="term" value="F:methyltransferase activity"/>
    <property type="evidence" value="ECO:0007669"/>
    <property type="project" value="UniProtKB-KW"/>
</dbReference>
<protein>
    <submittedName>
        <fullName evidence="5">Methyltransferase domain-containing protein</fullName>
    </submittedName>
</protein>
<dbReference type="Proteomes" id="UP000199503">
    <property type="component" value="Unassembled WGS sequence"/>
</dbReference>
<organism evidence="5 6">
    <name type="scientific">Lentzea albida</name>
    <dbReference type="NCBI Taxonomy" id="65499"/>
    <lineage>
        <taxon>Bacteria</taxon>
        <taxon>Bacillati</taxon>
        <taxon>Actinomycetota</taxon>
        <taxon>Actinomycetes</taxon>
        <taxon>Pseudonocardiales</taxon>
        <taxon>Pseudonocardiaceae</taxon>
        <taxon>Lentzea</taxon>
    </lineage>
</organism>
<keyword evidence="3" id="KW-0949">S-adenosyl-L-methionine</keyword>
<gene>
    <name evidence="5" type="ORF">SAMN04488000_106337</name>
</gene>
<reference evidence="6" key="1">
    <citation type="submission" date="2016-10" db="EMBL/GenBank/DDBJ databases">
        <authorList>
            <person name="Varghese N."/>
            <person name="Submissions S."/>
        </authorList>
    </citation>
    <scope>NUCLEOTIDE SEQUENCE [LARGE SCALE GENOMIC DNA]</scope>
    <source>
        <strain evidence="6">DSM 44437</strain>
    </source>
</reference>
<evidence type="ECO:0000313" key="5">
    <source>
        <dbReference type="EMBL" id="SER16396.1"/>
    </source>
</evidence>
<feature type="domain" description="Methyltransferase" evidence="4">
    <location>
        <begin position="41"/>
        <end position="138"/>
    </location>
</feature>
<dbReference type="AlphaFoldDB" id="A0A1H9LY82"/>
<evidence type="ECO:0000259" key="4">
    <source>
        <dbReference type="Pfam" id="PF13649"/>
    </source>
</evidence>
<accession>A0A1H9LY82</accession>
<dbReference type="GO" id="GO:0032259">
    <property type="term" value="P:methylation"/>
    <property type="evidence" value="ECO:0007669"/>
    <property type="project" value="UniProtKB-KW"/>
</dbReference>
<name>A0A1H9LY82_9PSEU</name>
<dbReference type="InterPro" id="IPR029063">
    <property type="entry name" value="SAM-dependent_MTases_sf"/>
</dbReference>
<dbReference type="SUPFAM" id="SSF53335">
    <property type="entry name" value="S-adenosyl-L-methionine-dependent methyltransferases"/>
    <property type="match status" value="1"/>
</dbReference>
<evidence type="ECO:0000256" key="1">
    <source>
        <dbReference type="ARBA" id="ARBA00022603"/>
    </source>
</evidence>
<dbReference type="EMBL" id="FOFV01000006">
    <property type="protein sequence ID" value="SER16396.1"/>
    <property type="molecule type" value="Genomic_DNA"/>
</dbReference>
<keyword evidence="6" id="KW-1185">Reference proteome</keyword>
<dbReference type="Pfam" id="PF13649">
    <property type="entry name" value="Methyltransf_25"/>
    <property type="match status" value="1"/>
</dbReference>
<dbReference type="PANTHER" id="PTHR43464">
    <property type="entry name" value="METHYLTRANSFERASE"/>
    <property type="match status" value="1"/>
</dbReference>
<evidence type="ECO:0000313" key="6">
    <source>
        <dbReference type="Proteomes" id="UP000199503"/>
    </source>
</evidence>
<keyword evidence="2 5" id="KW-0808">Transferase</keyword>
<keyword evidence="1 5" id="KW-0489">Methyltransferase</keyword>
<dbReference type="PANTHER" id="PTHR43464:SF19">
    <property type="entry name" value="UBIQUINONE BIOSYNTHESIS O-METHYLTRANSFERASE, MITOCHONDRIAL"/>
    <property type="match status" value="1"/>
</dbReference>
<proteinExistence type="predicted"/>
<dbReference type="InterPro" id="IPR041698">
    <property type="entry name" value="Methyltransf_25"/>
</dbReference>
<dbReference type="Gene3D" id="3.40.50.150">
    <property type="entry name" value="Vaccinia Virus protein VP39"/>
    <property type="match status" value="1"/>
</dbReference>
<dbReference type="STRING" id="65499.SAMN04488000_106337"/>